<evidence type="ECO:0000259" key="1">
    <source>
        <dbReference type="Pfam" id="PF13020"/>
    </source>
</evidence>
<dbReference type="Proteomes" id="UP001206067">
    <property type="component" value="Unassembled WGS sequence"/>
</dbReference>
<gene>
    <name evidence="2" type="ORF">NSO95_00505</name>
</gene>
<feature type="domain" description="Protein NO VEIN C-terminal" evidence="1">
    <location>
        <begin position="147"/>
        <end position="231"/>
    </location>
</feature>
<accession>A0ABT1XP40</accession>
<reference evidence="2 3" key="1">
    <citation type="submission" date="2022-08" db="EMBL/GenBank/DDBJ databases">
        <title>Polyphasic taxonomy analysis of Qipengyuania sp.RS5-5.</title>
        <authorList>
            <person name="Xamxidin M."/>
            <person name="Wu M."/>
        </authorList>
    </citation>
    <scope>NUCLEOTIDE SEQUENCE [LARGE SCALE GENOMIC DNA]</scope>
    <source>
        <strain evidence="2 3">RS5-5</strain>
    </source>
</reference>
<dbReference type="InterPro" id="IPR024975">
    <property type="entry name" value="NOV_C"/>
</dbReference>
<organism evidence="2 3">
    <name type="scientific">Parerythrobacter lacustris</name>
    <dbReference type="NCBI Taxonomy" id="2969984"/>
    <lineage>
        <taxon>Bacteria</taxon>
        <taxon>Pseudomonadati</taxon>
        <taxon>Pseudomonadota</taxon>
        <taxon>Alphaproteobacteria</taxon>
        <taxon>Sphingomonadales</taxon>
        <taxon>Erythrobacteraceae</taxon>
        <taxon>Parerythrobacter</taxon>
    </lineage>
</organism>
<dbReference type="EMBL" id="JANKHH010000001">
    <property type="protein sequence ID" value="MCR2832410.1"/>
    <property type="molecule type" value="Genomic_DNA"/>
</dbReference>
<name>A0ABT1XP40_9SPHN</name>
<keyword evidence="3" id="KW-1185">Reference proteome</keyword>
<evidence type="ECO:0000313" key="3">
    <source>
        <dbReference type="Proteomes" id="UP001206067"/>
    </source>
</evidence>
<dbReference type="RefSeq" id="WP_257594175.1">
    <property type="nucleotide sequence ID" value="NZ_JANKHH010000001.1"/>
</dbReference>
<comment type="caution">
    <text evidence="2">The sequence shown here is derived from an EMBL/GenBank/DDBJ whole genome shotgun (WGS) entry which is preliminary data.</text>
</comment>
<evidence type="ECO:0000313" key="2">
    <source>
        <dbReference type="EMBL" id="MCR2832410.1"/>
    </source>
</evidence>
<dbReference type="Pfam" id="PF13020">
    <property type="entry name" value="NOV_C"/>
    <property type="match status" value="1"/>
</dbReference>
<proteinExistence type="predicted"/>
<sequence length="267" mass="29950">MNEDRILAMSAFEAAYLIRTFREKNPELSTSDLIATVRSVRADFYPHDYDAGVAIEERIPPQVVTPLEAFFTAAIDVFISDRAPVWARLAPAGRNHVLQAIGVNGVQCLRSAGLLGSDARATDWWDALATANRGERDARLLAQGREGERLSLAYESARLQREGIPRSPVWVAIDDNTVGYDILSYAWHDGSEVNRLIEVKSTSASPARMILSRKEWKTAEQYGPAFEFHLWNLSSEMLTIYSVEEIRAHIPTDNCQGKWESVEIRPS</sequence>
<protein>
    <submittedName>
        <fullName evidence="2">DUF3883 domain-containing protein</fullName>
    </submittedName>
</protein>